<keyword evidence="8" id="KW-0732">Signal</keyword>
<name>A0A7M7PBE6_STRPU</name>
<dbReference type="CTD" id="548645"/>
<keyword evidence="3 7" id="KW-1133">Transmembrane helix</keyword>
<dbReference type="PROSITE" id="PS00636">
    <property type="entry name" value="DNAJ_1"/>
    <property type="match status" value="1"/>
</dbReference>
<dbReference type="InterPro" id="IPR036869">
    <property type="entry name" value="J_dom_sf"/>
</dbReference>
<dbReference type="SUPFAM" id="SSF46565">
    <property type="entry name" value="Chaperone J-domain"/>
    <property type="match status" value="1"/>
</dbReference>
<dbReference type="InParanoid" id="A0A7M7PBE6"/>
<dbReference type="Proteomes" id="UP000007110">
    <property type="component" value="Unassembled WGS sequence"/>
</dbReference>
<dbReference type="AlphaFoldDB" id="A0A7M7PBE6"/>
<keyword evidence="4 7" id="KW-0472">Membrane</keyword>
<evidence type="ECO:0000256" key="5">
    <source>
        <dbReference type="ARBA" id="ARBA00023186"/>
    </source>
</evidence>
<dbReference type="PROSITE" id="PS50076">
    <property type="entry name" value="DNAJ_2"/>
    <property type="match status" value="1"/>
</dbReference>
<keyword evidence="11" id="KW-1185">Reference proteome</keyword>
<dbReference type="InterPro" id="IPR001623">
    <property type="entry name" value="DnaJ_domain"/>
</dbReference>
<reference evidence="10" key="2">
    <citation type="submission" date="2021-01" db="UniProtKB">
        <authorList>
            <consortium name="EnsemblMetazoa"/>
        </authorList>
    </citation>
    <scope>IDENTIFICATION</scope>
</reference>
<dbReference type="FunFam" id="1.10.287.110:FF:000036">
    <property type="entry name" value="dnaJ homolog subfamily C member 25"/>
    <property type="match status" value="1"/>
</dbReference>
<reference evidence="11" key="1">
    <citation type="submission" date="2015-02" db="EMBL/GenBank/DDBJ databases">
        <title>Genome sequencing for Strongylocentrotus purpuratus.</title>
        <authorList>
            <person name="Murali S."/>
            <person name="Liu Y."/>
            <person name="Vee V."/>
            <person name="English A."/>
            <person name="Wang M."/>
            <person name="Skinner E."/>
            <person name="Han Y."/>
            <person name="Muzny D.M."/>
            <person name="Worley K.C."/>
            <person name="Gibbs R.A."/>
        </authorList>
    </citation>
    <scope>NUCLEOTIDE SEQUENCE</scope>
</reference>
<evidence type="ECO:0000256" key="7">
    <source>
        <dbReference type="SAM" id="Phobius"/>
    </source>
</evidence>
<dbReference type="Pfam" id="PF00226">
    <property type="entry name" value="DnaJ"/>
    <property type="match status" value="1"/>
</dbReference>
<keyword evidence="2 7" id="KW-0812">Transmembrane</keyword>
<comment type="similarity">
    <text evidence="6">Belongs to the DNAJC25 family.</text>
</comment>
<evidence type="ECO:0000313" key="11">
    <source>
        <dbReference type="Proteomes" id="UP000007110"/>
    </source>
</evidence>
<dbReference type="KEGG" id="spu:755300"/>
<dbReference type="RefSeq" id="XP_030848740.1">
    <property type="nucleotide sequence ID" value="XM_030992880.1"/>
</dbReference>
<evidence type="ECO:0000256" key="8">
    <source>
        <dbReference type="SAM" id="SignalP"/>
    </source>
</evidence>
<dbReference type="CDD" id="cd06257">
    <property type="entry name" value="DnaJ"/>
    <property type="match status" value="1"/>
</dbReference>
<protein>
    <recommendedName>
        <fullName evidence="9">J domain-containing protein</fullName>
    </recommendedName>
</protein>
<evidence type="ECO:0000256" key="6">
    <source>
        <dbReference type="ARBA" id="ARBA00024193"/>
    </source>
</evidence>
<dbReference type="PANTHER" id="PTHR44176">
    <property type="entry name" value="DNAJ HOMOLOG SUBFAMILY C MEMBER 25"/>
    <property type="match status" value="1"/>
</dbReference>
<dbReference type="PRINTS" id="PR00625">
    <property type="entry name" value="JDOMAIN"/>
</dbReference>
<evidence type="ECO:0000256" key="1">
    <source>
        <dbReference type="ARBA" id="ARBA00004141"/>
    </source>
</evidence>
<proteinExistence type="inferred from homology"/>
<feature type="transmembrane region" description="Helical" evidence="7">
    <location>
        <begin position="219"/>
        <end position="238"/>
    </location>
</feature>
<evidence type="ECO:0000259" key="9">
    <source>
        <dbReference type="PROSITE" id="PS50076"/>
    </source>
</evidence>
<evidence type="ECO:0000313" key="10">
    <source>
        <dbReference type="EnsemblMetazoa" id="XP_030848740"/>
    </source>
</evidence>
<evidence type="ECO:0000256" key="3">
    <source>
        <dbReference type="ARBA" id="ARBA00022989"/>
    </source>
</evidence>
<feature type="chain" id="PRO_5029895595" description="J domain-containing protein" evidence="8">
    <location>
        <begin position="25"/>
        <end position="333"/>
    </location>
</feature>
<comment type="subcellular location">
    <subcellularLocation>
        <location evidence="1">Membrane</location>
        <topology evidence="1">Multi-pass membrane protein</topology>
    </subcellularLocation>
</comment>
<dbReference type="InterPro" id="IPR044632">
    <property type="entry name" value="DNAJC25-like"/>
</dbReference>
<dbReference type="GO" id="GO:0005789">
    <property type="term" value="C:endoplasmic reticulum membrane"/>
    <property type="evidence" value="ECO:0000318"/>
    <property type="project" value="GO_Central"/>
</dbReference>
<dbReference type="InterPro" id="IPR018253">
    <property type="entry name" value="DnaJ_domain_CS"/>
</dbReference>
<evidence type="ECO:0000256" key="4">
    <source>
        <dbReference type="ARBA" id="ARBA00023136"/>
    </source>
</evidence>
<keyword evidence="5" id="KW-0143">Chaperone</keyword>
<dbReference type="GO" id="GO:0006457">
    <property type="term" value="P:protein folding"/>
    <property type="evidence" value="ECO:0000318"/>
    <property type="project" value="GO_Central"/>
</dbReference>
<dbReference type="Gene3D" id="1.10.287.110">
    <property type="entry name" value="DnaJ domain"/>
    <property type="match status" value="1"/>
</dbReference>
<dbReference type="EnsemblMetazoa" id="XM_030992880">
    <property type="protein sequence ID" value="XP_030848740"/>
    <property type="gene ID" value="LOC755300"/>
</dbReference>
<evidence type="ECO:0000256" key="2">
    <source>
        <dbReference type="ARBA" id="ARBA00022692"/>
    </source>
</evidence>
<accession>A0A7M7PBE6</accession>
<feature type="domain" description="J" evidence="9">
    <location>
        <begin position="35"/>
        <end position="99"/>
    </location>
</feature>
<dbReference type="OrthoDB" id="270167at2759"/>
<dbReference type="PANTHER" id="PTHR44176:SF1">
    <property type="entry name" value="DNAJ HOMOLOG SUBFAMILY C MEMBER 25"/>
    <property type="match status" value="1"/>
</dbReference>
<dbReference type="SMART" id="SM00271">
    <property type="entry name" value="DnaJ"/>
    <property type="match status" value="1"/>
</dbReference>
<organism evidence="10 11">
    <name type="scientific">Strongylocentrotus purpuratus</name>
    <name type="common">Purple sea urchin</name>
    <dbReference type="NCBI Taxonomy" id="7668"/>
    <lineage>
        <taxon>Eukaryota</taxon>
        <taxon>Metazoa</taxon>
        <taxon>Echinodermata</taxon>
        <taxon>Eleutherozoa</taxon>
        <taxon>Echinozoa</taxon>
        <taxon>Echinoidea</taxon>
        <taxon>Euechinoidea</taxon>
        <taxon>Echinacea</taxon>
        <taxon>Camarodonta</taxon>
        <taxon>Echinidea</taxon>
        <taxon>Strongylocentrotidae</taxon>
        <taxon>Strongylocentrotus</taxon>
    </lineage>
</organism>
<feature type="signal peptide" evidence="8">
    <location>
        <begin position="1"/>
        <end position="24"/>
    </location>
</feature>
<dbReference type="OMA" id="WFWRYTV"/>
<sequence length="333" mass="39810">MALHMKTFLFIIITVFVTFNDCNAMIDSLYCGKENCYDVLGVTRDAAKSEIAKNYRQLARKYHPDKNKDAGAEEKFQAIATAYEILRDEDQRKDYDYMLDNPDEVYRHYYRYYRTRVAPKVDVRIVIAVSITVLSAIQYFSWWSRYNTAIKYLVTVPKYRLRAQDIAKKQGLLNDSVRKRGKRSKEAMREEEESILRQVVEENADIRGGYSKPKITDILWIQLILLPVTIAKYFYWYARWTWKFSIQREPYGLEEKHYVIRKNMGVTHLQYEGLEESDKAMFLKQELWIPENFKVYKQEKEEQMKANLAENSRYKSYRRYMKTHGKGSMTFQE</sequence>
<dbReference type="GeneID" id="755300"/>